<dbReference type="STRING" id="282301.A0A267DX56"/>
<dbReference type="EC" id="3.4.-.-" evidence="8"/>
<keyword evidence="8" id="KW-0121">Carboxypeptidase</keyword>
<evidence type="ECO:0000256" key="8">
    <source>
        <dbReference type="RuleBase" id="RU361144"/>
    </source>
</evidence>
<keyword evidence="8" id="KW-0479">Metal-binding</keyword>
<comment type="cofactor">
    <cofactor evidence="8">
        <name>Zn(2+)</name>
        <dbReference type="ChEBI" id="CHEBI:29105"/>
    </cofactor>
    <text evidence="8">Binds 1 zinc ion per subunit.</text>
</comment>
<keyword evidence="8" id="KW-0378">Hydrolase</keyword>
<dbReference type="GO" id="GO:0016020">
    <property type="term" value="C:membrane"/>
    <property type="evidence" value="ECO:0007669"/>
    <property type="project" value="InterPro"/>
</dbReference>
<feature type="disulfide bond" evidence="6">
    <location>
        <begin position="76"/>
        <end position="88"/>
    </location>
</feature>
<dbReference type="GO" id="GO:0004180">
    <property type="term" value="F:carboxypeptidase activity"/>
    <property type="evidence" value="ECO:0007669"/>
    <property type="project" value="UniProtKB-KW"/>
</dbReference>
<keyword evidence="4 8" id="KW-0325">Glycoprotein</keyword>
<organism evidence="10 11">
    <name type="scientific">Macrostomum lignano</name>
    <dbReference type="NCBI Taxonomy" id="282301"/>
    <lineage>
        <taxon>Eukaryota</taxon>
        <taxon>Metazoa</taxon>
        <taxon>Spiralia</taxon>
        <taxon>Lophotrochozoa</taxon>
        <taxon>Platyhelminthes</taxon>
        <taxon>Rhabditophora</taxon>
        <taxon>Macrostomorpha</taxon>
        <taxon>Macrostomida</taxon>
        <taxon>Macrostomidae</taxon>
        <taxon>Macrostomum</taxon>
    </lineage>
</organism>
<evidence type="ECO:0000256" key="3">
    <source>
        <dbReference type="ARBA" id="ARBA00023157"/>
    </source>
</evidence>
<sequence>HRQTYRYKLFKGEVPKNQWNSEWVNQRCQLMGVSSPVLRSEEDFDAGAIYHVVANVEYMRYFLSLLLQFQFHQSLCQAAGVTENFHKCSIYGNSAAGAKLKTLLESGTSLHWEEALFKISGTRQISAKPLLDYFAPLQAYIAAKNKENGVSVGWGNNCPPDDWYKSASQLGSLSACQVFALAAIACFTVRLIRH</sequence>
<dbReference type="OrthoDB" id="10029630at2759"/>
<evidence type="ECO:0000256" key="1">
    <source>
        <dbReference type="ARBA" id="ARBA00008139"/>
    </source>
</evidence>
<dbReference type="AlphaFoldDB" id="A0A267DX56"/>
<dbReference type="PANTHER" id="PTHR10514">
    <property type="entry name" value="ANGIOTENSIN-CONVERTING ENZYME"/>
    <property type="match status" value="1"/>
</dbReference>
<feature type="transmembrane region" description="Helical" evidence="9">
    <location>
        <begin position="170"/>
        <end position="192"/>
    </location>
</feature>
<accession>A0A267DX56</accession>
<name>A0A267DX56_9PLAT</name>
<proteinExistence type="inferred from homology"/>
<keyword evidence="9" id="KW-0472">Membrane</keyword>
<dbReference type="InterPro" id="IPR001548">
    <property type="entry name" value="Peptidase_M2"/>
</dbReference>
<dbReference type="GO" id="GO:0008237">
    <property type="term" value="F:metallopeptidase activity"/>
    <property type="evidence" value="ECO:0007669"/>
    <property type="project" value="UniProtKB-KW"/>
</dbReference>
<dbReference type="SUPFAM" id="SSF55486">
    <property type="entry name" value="Metalloproteases ('zincins'), catalytic domain"/>
    <property type="match status" value="1"/>
</dbReference>
<evidence type="ECO:0000256" key="9">
    <source>
        <dbReference type="SAM" id="Phobius"/>
    </source>
</evidence>
<keyword evidence="8" id="KW-0482">Metalloprotease</keyword>
<keyword evidence="2" id="KW-0732">Signal</keyword>
<feature type="binding site" evidence="5">
    <location>
        <position position="60"/>
    </location>
    <ligand>
        <name>chloride</name>
        <dbReference type="ChEBI" id="CHEBI:17996"/>
        <label>1</label>
    </ligand>
</feature>
<comment type="caution">
    <text evidence="7">Lacks conserved residue(s) required for the propagation of feature annotation.</text>
</comment>
<evidence type="ECO:0000256" key="5">
    <source>
        <dbReference type="PIRSR" id="PIRSR601548-2"/>
    </source>
</evidence>
<dbReference type="Pfam" id="PF01401">
    <property type="entry name" value="Peptidase_M2"/>
    <property type="match status" value="1"/>
</dbReference>
<dbReference type="PANTHER" id="PTHR10514:SF27">
    <property type="entry name" value="ANGIOTENSIN-CONVERTING ENZYME"/>
    <property type="match status" value="1"/>
</dbReference>
<dbReference type="GO" id="GO:0008241">
    <property type="term" value="F:peptidyl-dipeptidase activity"/>
    <property type="evidence" value="ECO:0007669"/>
    <property type="project" value="InterPro"/>
</dbReference>
<dbReference type="PROSITE" id="PS52011">
    <property type="entry name" value="PEPTIDASE_M2"/>
    <property type="match status" value="1"/>
</dbReference>
<dbReference type="Proteomes" id="UP000215902">
    <property type="component" value="Unassembled WGS sequence"/>
</dbReference>
<evidence type="ECO:0000256" key="2">
    <source>
        <dbReference type="ARBA" id="ARBA00022729"/>
    </source>
</evidence>
<evidence type="ECO:0000256" key="7">
    <source>
        <dbReference type="PROSITE-ProRule" id="PRU01355"/>
    </source>
</evidence>
<evidence type="ECO:0000256" key="4">
    <source>
        <dbReference type="ARBA" id="ARBA00023180"/>
    </source>
</evidence>
<keyword evidence="9" id="KW-1133">Transmembrane helix</keyword>
<evidence type="ECO:0000313" key="11">
    <source>
        <dbReference type="Proteomes" id="UP000215902"/>
    </source>
</evidence>
<comment type="caution">
    <text evidence="10">The sequence shown here is derived from an EMBL/GenBank/DDBJ whole genome shotgun (WGS) entry which is preliminary data.</text>
</comment>
<feature type="non-terminal residue" evidence="10">
    <location>
        <position position="1"/>
    </location>
</feature>
<dbReference type="EMBL" id="NIVC01003013">
    <property type="protein sequence ID" value="PAA53865.1"/>
    <property type="molecule type" value="Genomic_DNA"/>
</dbReference>
<keyword evidence="9" id="KW-0812">Transmembrane</keyword>
<evidence type="ECO:0000256" key="6">
    <source>
        <dbReference type="PIRSR" id="PIRSR601548-4"/>
    </source>
</evidence>
<keyword evidence="11" id="KW-1185">Reference proteome</keyword>
<keyword evidence="8" id="KW-0862">Zinc</keyword>
<keyword evidence="3 6" id="KW-1015">Disulfide bond</keyword>
<gene>
    <name evidence="10" type="ORF">BOX15_Mlig030566g1</name>
</gene>
<keyword evidence="8" id="KW-0645">Protease</keyword>
<dbReference type="PRINTS" id="PR00791">
    <property type="entry name" value="PEPDIPTASEA"/>
</dbReference>
<evidence type="ECO:0000313" key="10">
    <source>
        <dbReference type="EMBL" id="PAA53865.1"/>
    </source>
</evidence>
<comment type="similarity">
    <text evidence="1 7 8">Belongs to the peptidase M2 family.</text>
</comment>
<dbReference type="GO" id="GO:0006508">
    <property type="term" value="P:proteolysis"/>
    <property type="evidence" value="ECO:0007669"/>
    <property type="project" value="UniProtKB-KW"/>
</dbReference>
<reference evidence="10 11" key="1">
    <citation type="submission" date="2017-06" db="EMBL/GenBank/DDBJ databases">
        <title>A platform for efficient transgenesis in Macrostomum lignano, a flatworm model organism for stem cell research.</title>
        <authorList>
            <person name="Berezikov E."/>
        </authorList>
    </citation>
    <scope>NUCLEOTIDE SEQUENCE [LARGE SCALE GENOMIC DNA]</scope>
    <source>
        <strain evidence="10">DV1</strain>
        <tissue evidence="10">Whole organism</tissue>
    </source>
</reference>
<protein>
    <recommendedName>
        <fullName evidence="8">Angiotensin-converting enzyme</fullName>
        <ecNumber evidence="8">3.4.-.-</ecNumber>
    </recommendedName>
</protein>
<dbReference type="GO" id="GO:0046872">
    <property type="term" value="F:metal ion binding"/>
    <property type="evidence" value="ECO:0007669"/>
    <property type="project" value="UniProtKB-KW"/>
</dbReference>